<dbReference type="EMBL" id="DQ295239">
    <property type="protein sequence ID" value="ABC25325.1"/>
    <property type="molecule type" value="Genomic_DNA"/>
</dbReference>
<dbReference type="SUPFAM" id="SSF46689">
    <property type="entry name" value="Homeodomain-like"/>
    <property type="match status" value="1"/>
</dbReference>
<reference evidence="6" key="1">
    <citation type="journal article" date="2006" name="Appl. Environ. Microbiol.">
        <title>Comparative genomics of DNA fragments from six Antarctic marine planktonic bacteria.</title>
        <authorList>
            <person name="Grzymski J.J."/>
            <person name="Carter B.J."/>
            <person name="DeLong E.F."/>
            <person name="Feldman R.A."/>
            <person name="Ghadiri A."/>
            <person name="Murray A.E."/>
        </authorList>
    </citation>
    <scope>NUCLEOTIDE SEQUENCE</scope>
</reference>
<evidence type="ECO:0000256" key="2">
    <source>
        <dbReference type="ARBA" id="ARBA00023125"/>
    </source>
</evidence>
<evidence type="ECO:0000256" key="1">
    <source>
        <dbReference type="ARBA" id="ARBA00023015"/>
    </source>
</evidence>
<dbReference type="InterPro" id="IPR050109">
    <property type="entry name" value="HTH-type_TetR-like_transc_reg"/>
</dbReference>
<dbReference type="PANTHER" id="PTHR30055">
    <property type="entry name" value="HTH-TYPE TRANSCRIPTIONAL REGULATOR RUTR"/>
    <property type="match status" value="1"/>
</dbReference>
<protein>
    <submittedName>
        <fullName evidence="6">Transcriptional regulator, TetR family domain protein</fullName>
    </submittedName>
</protein>
<keyword evidence="2 4" id="KW-0238">DNA-binding</keyword>
<keyword evidence="3" id="KW-0804">Transcription</keyword>
<dbReference type="Gene3D" id="1.10.357.10">
    <property type="entry name" value="Tetracycline Repressor, domain 2"/>
    <property type="match status" value="1"/>
</dbReference>
<feature type="DNA-binding region" description="H-T-H motif" evidence="4">
    <location>
        <begin position="76"/>
        <end position="95"/>
    </location>
</feature>
<dbReference type="SUPFAM" id="SSF48498">
    <property type="entry name" value="Tetracyclin repressor-like, C-terminal domain"/>
    <property type="match status" value="1"/>
</dbReference>
<name>Q2PYA2_9BACT</name>
<dbReference type="InterPro" id="IPR009057">
    <property type="entry name" value="Homeodomain-like_sf"/>
</dbReference>
<dbReference type="Pfam" id="PF00440">
    <property type="entry name" value="TetR_N"/>
    <property type="match status" value="1"/>
</dbReference>
<evidence type="ECO:0000313" key="6">
    <source>
        <dbReference type="EMBL" id="ABC25325.1"/>
    </source>
</evidence>
<evidence type="ECO:0000256" key="4">
    <source>
        <dbReference type="PROSITE-ProRule" id="PRU00335"/>
    </source>
</evidence>
<proteinExistence type="predicted"/>
<feature type="domain" description="HTH tetR-type" evidence="5">
    <location>
        <begin position="53"/>
        <end position="113"/>
    </location>
</feature>
<dbReference type="AlphaFoldDB" id="Q2PYA2"/>
<dbReference type="PRINTS" id="PR00455">
    <property type="entry name" value="HTHTETR"/>
</dbReference>
<accession>Q2PYA2</accession>
<dbReference type="GO" id="GO:0000976">
    <property type="term" value="F:transcription cis-regulatory region binding"/>
    <property type="evidence" value="ECO:0007669"/>
    <property type="project" value="TreeGrafter"/>
</dbReference>
<dbReference type="InterPro" id="IPR036271">
    <property type="entry name" value="Tet_transcr_reg_TetR-rel_C_sf"/>
</dbReference>
<dbReference type="InterPro" id="IPR001647">
    <property type="entry name" value="HTH_TetR"/>
</dbReference>
<keyword evidence="1" id="KW-0805">Transcription regulation</keyword>
<organism evidence="6">
    <name type="scientific">uncultured marine bacterium Ant24C4</name>
    <dbReference type="NCBI Taxonomy" id="360425"/>
    <lineage>
        <taxon>Bacteria</taxon>
        <taxon>environmental samples</taxon>
    </lineage>
</organism>
<sequence>MIWCSSKNATRLSIVMGSPFLATHLMLRTNDRSLPRIQIQDRQPMSADPHHIHPRKLEIVHAAVTNFLEKGYHQTGVRDIVGQAGISLGNLYNHFKGKEAILVFIAEIEGQELSDFIDRLSSTDDPRATLQWFITDYAAYVALPENALLGVEILTEALRNPAIADVFGRNRDRLIAALAGCLTQGGKSGVFASLIDPRVVACMILDTLEGQGLRSLSLPAHSNLAPDAIGSFILNGLKP</sequence>
<evidence type="ECO:0000256" key="3">
    <source>
        <dbReference type="ARBA" id="ARBA00023163"/>
    </source>
</evidence>
<dbReference type="GO" id="GO:0003700">
    <property type="term" value="F:DNA-binding transcription factor activity"/>
    <property type="evidence" value="ECO:0007669"/>
    <property type="project" value="TreeGrafter"/>
</dbReference>
<dbReference type="PROSITE" id="PS50977">
    <property type="entry name" value="HTH_TETR_2"/>
    <property type="match status" value="1"/>
</dbReference>
<evidence type="ECO:0000259" key="5">
    <source>
        <dbReference type="PROSITE" id="PS50977"/>
    </source>
</evidence>
<dbReference type="PANTHER" id="PTHR30055:SF234">
    <property type="entry name" value="HTH-TYPE TRANSCRIPTIONAL REGULATOR BETI"/>
    <property type="match status" value="1"/>
</dbReference>